<reference evidence="3 4" key="1">
    <citation type="submission" date="2018-11" db="EMBL/GenBank/DDBJ databases">
        <authorList>
            <consortium name="Pathogen Informatics"/>
        </authorList>
    </citation>
    <scope>NUCLEOTIDE SEQUENCE [LARGE SCALE GENOMIC DNA]</scope>
</reference>
<dbReference type="EMBL" id="UYRU01001341">
    <property type="protein sequence ID" value="VDK31523.1"/>
    <property type="molecule type" value="Genomic_DNA"/>
</dbReference>
<protein>
    <recommendedName>
        <fullName evidence="5">ABC-2 type transporter domain-containing protein</fullName>
    </recommendedName>
</protein>
<feature type="chain" id="PRO_5018074969" description="ABC-2 type transporter domain-containing protein" evidence="2">
    <location>
        <begin position="18"/>
        <end position="141"/>
    </location>
</feature>
<accession>A0A3P6PPG9</accession>
<keyword evidence="1" id="KW-1133">Transmembrane helix</keyword>
<name>A0A3P6PPG9_DIBLA</name>
<organism evidence="3 4">
    <name type="scientific">Dibothriocephalus latus</name>
    <name type="common">Fish tapeworm</name>
    <name type="synonym">Diphyllobothrium latum</name>
    <dbReference type="NCBI Taxonomy" id="60516"/>
    <lineage>
        <taxon>Eukaryota</taxon>
        <taxon>Metazoa</taxon>
        <taxon>Spiralia</taxon>
        <taxon>Lophotrochozoa</taxon>
        <taxon>Platyhelminthes</taxon>
        <taxon>Cestoda</taxon>
        <taxon>Eucestoda</taxon>
        <taxon>Diphyllobothriidea</taxon>
        <taxon>Diphyllobothriidae</taxon>
        <taxon>Dibothriocephalus</taxon>
    </lineage>
</organism>
<dbReference type="AlphaFoldDB" id="A0A3P6PPG9"/>
<evidence type="ECO:0008006" key="5">
    <source>
        <dbReference type="Google" id="ProtNLM"/>
    </source>
</evidence>
<gene>
    <name evidence="3" type="ORF">DILT_LOCUS340</name>
</gene>
<keyword evidence="1" id="KW-0472">Membrane</keyword>
<feature type="transmembrane region" description="Helical" evidence="1">
    <location>
        <begin position="27"/>
        <end position="46"/>
    </location>
</feature>
<evidence type="ECO:0000256" key="1">
    <source>
        <dbReference type="SAM" id="Phobius"/>
    </source>
</evidence>
<keyword evidence="2" id="KW-0732">Signal</keyword>
<keyword evidence="1" id="KW-0812">Transmembrane</keyword>
<feature type="signal peptide" evidence="2">
    <location>
        <begin position="1"/>
        <end position="17"/>
    </location>
</feature>
<evidence type="ECO:0000313" key="3">
    <source>
        <dbReference type="EMBL" id="VDK31523.1"/>
    </source>
</evidence>
<evidence type="ECO:0000256" key="2">
    <source>
        <dbReference type="SAM" id="SignalP"/>
    </source>
</evidence>
<evidence type="ECO:0000313" key="4">
    <source>
        <dbReference type="Proteomes" id="UP000281553"/>
    </source>
</evidence>
<sequence length="141" mass="15338">MLSVWALLLFTFPYVGAIPTVGKGLYALWVCILFLSLSGVFVLMPAATCRIFGSTYMAVNYGMIFSAFVSNLLTSVPFPNYAIFCPSMHEASETVSVLLHACLQTASKSVLKVRGISSDFKICNPTVCPPQTVKPPLDFDL</sequence>
<dbReference type="Proteomes" id="UP000281553">
    <property type="component" value="Unassembled WGS sequence"/>
</dbReference>
<proteinExistence type="predicted"/>
<feature type="transmembrane region" description="Helical" evidence="1">
    <location>
        <begin position="58"/>
        <end position="78"/>
    </location>
</feature>
<dbReference type="OrthoDB" id="410267at2759"/>
<keyword evidence="4" id="KW-1185">Reference proteome</keyword>